<evidence type="ECO:0000313" key="3">
    <source>
        <dbReference type="Proteomes" id="UP001227192"/>
    </source>
</evidence>
<protein>
    <submittedName>
        <fullName evidence="2">Uncharacterized protein</fullName>
    </submittedName>
</protein>
<reference evidence="2" key="1">
    <citation type="submission" date="2015-06" db="EMBL/GenBank/DDBJ databases">
        <authorList>
            <person name="Nguyen H."/>
        </authorList>
    </citation>
    <scope>NUCLEOTIDE SEQUENCE</scope>
    <source>
        <strain evidence="2">DAOM 180753</strain>
    </source>
</reference>
<keyword evidence="1" id="KW-0472">Membrane</keyword>
<comment type="caution">
    <text evidence="2">The sequence shown here is derived from an EMBL/GenBank/DDBJ whole genome shotgun (WGS) entry which is preliminary data.</text>
</comment>
<dbReference type="Proteomes" id="UP001227192">
    <property type="component" value="Unassembled WGS sequence"/>
</dbReference>
<keyword evidence="3" id="KW-1185">Reference proteome</keyword>
<name>A0AAI9T700_PENTH</name>
<feature type="transmembrane region" description="Helical" evidence="1">
    <location>
        <begin position="87"/>
        <end position="114"/>
    </location>
</feature>
<dbReference type="EMBL" id="LACB01000733">
    <property type="protein sequence ID" value="KAJ9481593.1"/>
    <property type="molecule type" value="Genomic_DNA"/>
</dbReference>
<reference evidence="2" key="2">
    <citation type="journal article" date="2016" name="Fungal Biol.">
        <title>Ochratoxin A production by Penicillium thymicola.</title>
        <authorList>
            <person name="Nguyen H.D.T."/>
            <person name="McMullin D.R."/>
            <person name="Ponomareva E."/>
            <person name="Riley R."/>
            <person name="Pomraning K.R."/>
            <person name="Baker S.E."/>
            <person name="Seifert K.A."/>
        </authorList>
    </citation>
    <scope>NUCLEOTIDE SEQUENCE</scope>
    <source>
        <strain evidence="2">DAOM 180753</strain>
    </source>
</reference>
<dbReference type="AlphaFoldDB" id="A0AAI9T700"/>
<organism evidence="2 3">
    <name type="scientific">Penicillium thymicola</name>
    <dbReference type="NCBI Taxonomy" id="293382"/>
    <lineage>
        <taxon>Eukaryota</taxon>
        <taxon>Fungi</taxon>
        <taxon>Dikarya</taxon>
        <taxon>Ascomycota</taxon>
        <taxon>Pezizomycotina</taxon>
        <taxon>Eurotiomycetes</taxon>
        <taxon>Eurotiomycetidae</taxon>
        <taxon>Eurotiales</taxon>
        <taxon>Aspergillaceae</taxon>
        <taxon>Penicillium</taxon>
    </lineage>
</organism>
<proteinExistence type="predicted"/>
<gene>
    <name evidence="2" type="ORF">VN97_g11878</name>
</gene>
<accession>A0AAI9T700</accession>
<keyword evidence="1" id="KW-1133">Transmembrane helix</keyword>
<evidence type="ECO:0000313" key="2">
    <source>
        <dbReference type="EMBL" id="KAJ9481593.1"/>
    </source>
</evidence>
<evidence type="ECO:0000256" key="1">
    <source>
        <dbReference type="SAM" id="Phobius"/>
    </source>
</evidence>
<keyword evidence="1" id="KW-0812">Transmembrane</keyword>
<sequence length="125" mass="13746">MRTSILSPRFIVGSSDVDPTGQSTIVRCIVPIESMQVQTHASIPPALHPRLLVPKPALMKWGTHGRFAPIAPACPVPRLSPFLPFPFLFDILLILILTLLVVTLARAIPFPVLIGMNDRRSMAIF</sequence>